<keyword evidence="5" id="KW-0472">Membrane</keyword>
<evidence type="ECO:0000313" key="8">
    <source>
        <dbReference type="EMBL" id="CAL1542865.1"/>
    </source>
</evidence>
<keyword evidence="5" id="KW-1133">Transmembrane helix</keyword>
<sequence length="790" mass="89705">MWLKLCLLLIYISLLFILSRVLDAISWCESGYGGAFSHQLLDPMVLSVAKLKALLEQRGVSYESVVEKSELTSLVDSSGTVSTEEAEMAQEESATATETNFTSGAHFIEQVEDAKDSVWLVQIVSHSGHHRVLSDARWKTIRHKASKFGVRTGLLDCSLDFRYCYQKGWHSPFLLLALPSQYEKKASVAMYDYSGSVKETAVLRWVREKLDEKVLQIKDPTVFKQQWKDFSDNSLEPEIRAVLFTESSSAPLFYSALSVKFPGRVKFGVVCLKSSEIEKSLWHDVLKEEKITELPAYVIYSTEKSYTYGNQQGEQYSFISMERFLKFLYPCLNDIFIISFFVANVMSWFELAICNCQALKRLRKLIWCIFKYNIVVIMLWLPIIGIFQMPYLDRVPLLALKLERIFCTSTLGTILRGDFTFFVNHPIYLYTSFLIYLVLVNILCKKYRQEEQEDDWFNFTQMQTLTHLRPNDFFEPMRIGGYDLMGGLEIFGSRLSQPSLWLQPLVSSEYIKYLPTWHYRPRMIADRVPENVKKIEQVLSAASGLKHAPVQCTCVIPVGRSEPSISRDPCCDIKSNTSQNMECVCVDHVSVQNNCVPSHVNTSDPWTCNNTTHKNSYPCDPHPEISIPNPQPNDQPAASLSQHQSCSHFSKILPSQSCSLHSNLGKSTFLDSSSFSERASTNNSTTSLGSDCNFMSPTQVKSASDSTDESSEISASSSTYGFPVGYMETHQCVICLDEFTPSAMLCGLPCGHVFHETCIIAWLNREKHFCPMCRWPSYKLQPPHPVASHS</sequence>
<dbReference type="PANTHER" id="PTHR15302:SF0">
    <property type="entry name" value="E3 UBIQUITIN-PROTEIN LIGASE RNF103"/>
    <property type="match status" value="1"/>
</dbReference>
<organism evidence="8 9">
    <name type="scientific">Lymnaea stagnalis</name>
    <name type="common">Great pond snail</name>
    <name type="synonym">Helix stagnalis</name>
    <dbReference type="NCBI Taxonomy" id="6523"/>
    <lineage>
        <taxon>Eukaryota</taxon>
        <taxon>Metazoa</taxon>
        <taxon>Spiralia</taxon>
        <taxon>Lophotrochozoa</taxon>
        <taxon>Mollusca</taxon>
        <taxon>Gastropoda</taxon>
        <taxon>Heterobranchia</taxon>
        <taxon>Euthyneura</taxon>
        <taxon>Panpulmonata</taxon>
        <taxon>Hygrophila</taxon>
        <taxon>Lymnaeoidea</taxon>
        <taxon>Lymnaeidae</taxon>
        <taxon>Lymnaea</taxon>
    </lineage>
</organism>
<feature type="signal peptide" evidence="6">
    <location>
        <begin position="1"/>
        <end position="24"/>
    </location>
</feature>
<evidence type="ECO:0000259" key="7">
    <source>
        <dbReference type="PROSITE" id="PS50089"/>
    </source>
</evidence>
<dbReference type="SMART" id="SM00184">
    <property type="entry name" value="RING"/>
    <property type="match status" value="1"/>
</dbReference>
<dbReference type="PROSITE" id="PS50089">
    <property type="entry name" value="ZF_RING_2"/>
    <property type="match status" value="1"/>
</dbReference>
<evidence type="ECO:0000256" key="3">
    <source>
        <dbReference type="PROSITE-ProRule" id="PRU00175"/>
    </source>
</evidence>
<dbReference type="PANTHER" id="PTHR15302">
    <property type="entry name" value="E3 UBIQUITIN-PROTEIN LIGASE RNF103"/>
    <property type="match status" value="1"/>
</dbReference>
<evidence type="ECO:0000256" key="1">
    <source>
        <dbReference type="ARBA" id="ARBA00022771"/>
    </source>
</evidence>
<keyword evidence="1 3" id="KW-0863">Zinc-finger</keyword>
<keyword evidence="5" id="KW-0812">Transmembrane</keyword>
<proteinExistence type="predicted"/>
<reference evidence="8 9" key="1">
    <citation type="submission" date="2024-04" db="EMBL/GenBank/DDBJ databases">
        <authorList>
            <consortium name="Genoscope - CEA"/>
            <person name="William W."/>
        </authorList>
    </citation>
    <scope>NUCLEOTIDE SEQUENCE [LARGE SCALE GENOMIC DNA]</scope>
</reference>
<feature type="transmembrane region" description="Helical" evidence="5">
    <location>
        <begin position="335"/>
        <end position="353"/>
    </location>
</feature>
<dbReference type="GO" id="GO:0016567">
    <property type="term" value="P:protein ubiquitination"/>
    <property type="evidence" value="ECO:0007669"/>
    <property type="project" value="InterPro"/>
</dbReference>
<dbReference type="GO" id="GO:0004842">
    <property type="term" value="F:ubiquitin-protein transferase activity"/>
    <property type="evidence" value="ECO:0007669"/>
    <property type="project" value="InterPro"/>
</dbReference>
<comment type="caution">
    <text evidence="8">The sequence shown here is derived from an EMBL/GenBank/DDBJ whole genome shotgun (WGS) entry which is preliminary data.</text>
</comment>
<dbReference type="InterPro" id="IPR013083">
    <property type="entry name" value="Znf_RING/FYVE/PHD"/>
</dbReference>
<dbReference type="EMBL" id="CAXITT010000510">
    <property type="protein sequence ID" value="CAL1542865.1"/>
    <property type="molecule type" value="Genomic_DNA"/>
</dbReference>
<keyword evidence="1 3" id="KW-0479">Metal-binding</keyword>
<keyword evidence="9" id="KW-1185">Reference proteome</keyword>
<dbReference type="GO" id="GO:0005783">
    <property type="term" value="C:endoplasmic reticulum"/>
    <property type="evidence" value="ECO:0007669"/>
    <property type="project" value="TreeGrafter"/>
</dbReference>
<evidence type="ECO:0000256" key="5">
    <source>
        <dbReference type="SAM" id="Phobius"/>
    </source>
</evidence>
<keyword evidence="2" id="KW-0862">Zinc</keyword>
<feature type="transmembrane region" description="Helical" evidence="5">
    <location>
        <begin position="365"/>
        <end position="387"/>
    </location>
</feature>
<name>A0AAV2IBL6_LYMST</name>
<dbReference type="GO" id="GO:0036503">
    <property type="term" value="P:ERAD pathway"/>
    <property type="evidence" value="ECO:0007669"/>
    <property type="project" value="TreeGrafter"/>
</dbReference>
<dbReference type="GO" id="GO:0008270">
    <property type="term" value="F:zinc ion binding"/>
    <property type="evidence" value="ECO:0007669"/>
    <property type="project" value="UniProtKB-KW"/>
</dbReference>
<evidence type="ECO:0000313" key="9">
    <source>
        <dbReference type="Proteomes" id="UP001497497"/>
    </source>
</evidence>
<dbReference type="InterPro" id="IPR042494">
    <property type="entry name" value="RNF103"/>
</dbReference>
<dbReference type="CDD" id="cd16473">
    <property type="entry name" value="RING-H2_RNF103"/>
    <property type="match status" value="1"/>
</dbReference>
<dbReference type="Pfam" id="PF13639">
    <property type="entry name" value="zf-RING_2"/>
    <property type="match status" value="1"/>
</dbReference>
<dbReference type="Gene3D" id="3.30.40.10">
    <property type="entry name" value="Zinc/RING finger domain, C3HC4 (zinc finger)"/>
    <property type="match status" value="1"/>
</dbReference>
<feature type="region of interest" description="Disordered" evidence="4">
    <location>
        <begin position="619"/>
        <end position="640"/>
    </location>
</feature>
<dbReference type="InterPro" id="IPR001841">
    <property type="entry name" value="Znf_RING"/>
</dbReference>
<dbReference type="AlphaFoldDB" id="A0AAV2IBL6"/>
<accession>A0AAV2IBL6</accession>
<evidence type="ECO:0000256" key="6">
    <source>
        <dbReference type="SAM" id="SignalP"/>
    </source>
</evidence>
<protein>
    <recommendedName>
        <fullName evidence="7">RING-type domain-containing protein</fullName>
    </recommendedName>
</protein>
<evidence type="ECO:0000256" key="4">
    <source>
        <dbReference type="SAM" id="MobiDB-lite"/>
    </source>
</evidence>
<feature type="transmembrane region" description="Helical" evidence="5">
    <location>
        <begin position="427"/>
        <end position="444"/>
    </location>
</feature>
<feature type="chain" id="PRO_5043618016" description="RING-type domain-containing protein" evidence="6">
    <location>
        <begin position="25"/>
        <end position="790"/>
    </location>
</feature>
<evidence type="ECO:0000256" key="2">
    <source>
        <dbReference type="ARBA" id="ARBA00022833"/>
    </source>
</evidence>
<dbReference type="SUPFAM" id="SSF57850">
    <property type="entry name" value="RING/U-box"/>
    <property type="match status" value="1"/>
</dbReference>
<gene>
    <name evidence="8" type="ORF">GSLYS_00016399001</name>
</gene>
<keyword evidence="6" id="KW-0732">Signal</keyword>
<feature type="domain" description="RING-type" evidence="7">
    <location>
        <begin position="732"/>
        <end position="774"/>
    </location>
</feature>
<dbReference type="Proteomes" id="UP001497497">
    <property type="component" value="Unassembled WGS sequence"/>
</dbReference>